<dbReference type="InterPro" id="IPR038595">
    <property type="entry name" value="LOR_sf"/>
</dbReference>
<dbReference type="InterPro" id="IPR007612">
    <property type="entry name" value="LOR"/>
</dbReference>
<comment type="similarity">
    <text evidence="1">Belongs to the LOR family.</text>
</comment>
<proteinExistence type="inferred from homology"/>
<dbReference type="Gene3D" id="2.40.160.200">
    <property type="entry name" value="LURP1-related"/>
    <property type="match status" value="1"/>
</dbReference>
<gene>
    <name evidence="2" type="ORF">NCGR_LOCUS4876</name>
</gene>
<dbReference type="InterPro" id="IPR025659">
    <property type="entry name" value="Tubby-like_C"/>
</dbReference>
<dbReference type="Pfam" id="PF04525">
    <property type="entry name" value="LOR"/>
    <property type="match status" value="1"/>
</dbReference>
<evidence type="ECO:0000313" key="3">
    <source>
        <dbReference type="Proteomes" id="UP000604825"/>
    </source>
</evidence>
<name>A0A811MNR8_9POAL</name>
<organism evidence="2 3">
    <name type="scientific">Miscanthus lutarioriparius</name>
    <dbReference type="NCBI Taxonomy" id="422564"/>
    <lineage>
        <taxon>Eukaryota</taxon>
        <taxon>Viridiplantae</taxon>
        <taxon>Streptophyta</taxon>
        <taxon>Embryophyta</taxon>
        <taxon>Tracheophyta</taxon>
        <taxon>Spermatophyta</taxon>
        <taxon>Magnoliopsida</taxon>
        <taxon>Liliopsida</taxon>
        <taxon>Poales</taxon>
        <taxon>Poaceae</taxon>
        <taxon>PACMAD clade</taxon>
        <taxon>Panicoideae</taxon>
        <taxon>Andropogonodae</taxon>
        <taxon>Andropogoneae</taxon>
        <taxon>Saccharinae</taxon>
        <taxon>Miscanthus</taxon>
    </lineage>
</organism>
<protein>
    <submittedName>
        <fullName evidence="2">Uncharacterized protein</fullName>
    </submittedName>
</protein>
<dbReference type="AlphaFoldDB" id="A0A811MNR8"/>
<reference evidence="2" key="1">
    <citation type="submission" date="2020-10" db="EMBL/GenBank/DDBJ databases">
        <authorList>
            <person name="Han B."/>
            <person name="Lu T."/>
            <person name="Zhao Q."/>
            <person name="Huang X."/>
            <person name="Zhao Y."/>
        </authorList>
    </citation>
    <scope>NUCLEOTIDE SEQUENCE</scope>
</reference>
<dbReference type="Proteomes" id="UP000604825">
    <property type="component" value="Unassembled WGS sequence"/>
</dbReference>
<dbReference type="OrthoDB" id="97518at2759"/>
<evidence type="ECO:0000313" key="2">
    <source>
        <dbReference type="EMBL" id="CAD6207297.1"/>
    </source>
</evidence>
<comment type="caution">
    <text evidence="2">The sequence shown here is derived from an EMBL/GenBank/DDBJ whole genome shotgun (WGS) entry which is preliminary data.</text>
</comment>
<dbReference type="SUPFAM" id="SSF54518">
    <property type="entry name" value="Tubby C-terminal domain-like"/>
    <property type="match status" value="1"/>
</dbReference>
<accession>A0A811MNR8</accession>
<dbReference type="PANTHER" id="PTHR31087">
    <property type="match status" value="1"/>
</dbReference>
<keyword evidence="3" id="KW-1185">Reference proteome</keyword>
<sequence>MVADPGHADVASDRVKVKPTGDLNIVICLVGSTPTIYRHRALGFPAGGQDSEKMDAPAPATPAPAPAVTAVVDARFCALEATAFAVTKTISLTGRDFTVTDAAGAAVMQVEAAVFALLRKSLLLDAARRPVLTMQDSGYFMDTRWERCSEGTAHSRRNLLFAAVKSSAFQIRTKIYVFLAGNAAGEEAPDFVIRGSYYDGACTVCRGTSDAAIAQASSTFQLLKT</sequence>
<dbReference type="PANTHER" id="PTHR31087:SF94">
    <property type="entry name" value="EXPRESSED PROTEIN"/>
    <property type="match status" value="1"/>
</dbReference>
<dbReference type="EMBL" id="CAJGYO010000001">
    <property type="protein sequence ID" value="CAD6207297.1"/>
    <property type="molecule type" value="Genomic_DNA"/>
</dbReference>
<evidence type="ECO:0000256" key="1">
    <source>
        <dbReference type="ARBA" id="ARBA00005437"/>
    </source>
</evidence>